<proteinExistence type="predicted"/>
<gene>
    <name evidence="1" type="ORF">QBC46DRAFT_397422</name>
</gene>
<protein>
    <submittedName>
        <fullName evidence="1">Uncharacterized protein</fullName>
    </submittedName>
</protein>
<sequence>MGFTRALAFSWKLAALAATIFVLSFWTLHQSSPLRISPFTTPKHTEFPEKPLVLYVYADSENARANLEFFVQKGLHDAADFVFVFNGRTNATDLIPFLPNVWIVERENTCFDLGSIGEVLTKNDLWKKYKRFITMNASVRGPFFPMYSPSCWTDVFLGRITDRVKLVGTTMNCQPRPHVQSMLFATDDVGMSILLDPALATSVHSEDFGGGVNDPVGFTPCFETLLKAVHSEIGITQLIRSQGYEVDVLLTAFHAAKTPASYCEENGNPDDILYDGQYFGTTVHPYETVFIKANRDIGPATLSAMTRWHLAREMSSWDTCRR</sequence>
<reference evidence="2" key="1">
    <citation type="journal article" date="2023" name="Mol. Phylogenet. Evol.">
        <title>Genome-scale phylogeny and comparative genomics of the fungal order Sordariales.</title>
        <authorList>
            <person name="Hensen N."/>
            <person name="Bonometti L."/>
            <person name="Westerberg I."/>
            <person name="Brannstrom I.O."/>
            <person name="Guillou S."/>
            <person name="Cros-Aarteil S."/>
            <person name="Calhoun S."/>
            <person name="Haridas S."/>
            <person name="Kuo A."/>
            <person name="Mondo S."/>
            <person name="Pangilinan J."/>
            <person name="Riley R."/>
            <person name="LaButti K."/>
            <person name="Andreopoulos B."/>
            <person name="Lipzen A."/>
            <person name="Chen C."/>
            <person name="Yan M."/>
            <person name="Daum C."/>
            <person name="Ng V."/>
            <person name="Clum A."/>
            <person name="Steindorff A."/>
            <person name="Ohm R.A."/>
            <person name="Martin F."/>
            <person name="Silar P."/>
            <person name="Natvig D.O."/>
            <person name="Lalanne C."/>
            <person name="Gautier V."/>
            <person name="Ament-Velasquez S.L."/>
            <person name="Kruys A."/>
            <person name="Hutchinson M.I."/>
            <person name="Powell A.J."/>
            <person name="Barry K."/>
            <person name="Miller A.N."/>
            <person name="Grigoriev I.V."/>
            <person name="Debuchy R."/>
            <person name="Gladieux P."/>
            <person name="Hiltunen Thoren M."/>
            <person name="Johannesson H."/>
        </authorList>
    </citation>
    <scope>NUCLEOTIDE SEQUENCE [LARGE SCALE GENOMIC DNA]</scope>
    <source>
        <strain evidence="2">CBS 340.73</strain>
    </source>
</reference>
<keyword evidence="2" id="KW-1185">Reference proteome</keyword>
<comment type="caution">
    <text evidence="1">The sequence shown here is derived from an EMBL/GenBank/DDBJ whole genome shotgun (WGS) entry which is preliminary data.</text>
</comment>
<dbReference type="AlphaFoldDB" id="A0AAN6MYX2"/>
<dbReference type="EMBL" id="MU853921">
    <property type="protein sequence ID" value="KAK3935501.1"/>
    <property type="molecule type" value="Genomic_DNA"/>
</dbReference>
<name>A0AAN6MYX2_9PEZI</name>
<organism evidence="1 2">
    <name type="scientific">Diplogelasinospora grovesii</name>
    <dbReference type="NCBI Taxonomy" id="303347"/>
    <lineage>
        <taxon>Eukaryota</taxon>
        <taxon>Fungi</taxon>
        <taxon>Dikarya</taxon>
        <taxon>Ascomycota</taxon>
        <taxon>Pezizomycotina</taxon>
        <taxon>Sordariomycetes</taxon>
        <taxon>Sordariomycetidae</taxon>
        <taxon>Sordariales</taxon>
        <taxon>Diplogelasinosporaceae</taxon>
        <taxon>Diplogelasinospora</taxon>
    </lineage>
</organism>
<evidence type="ECO:0000313" key="2">
    <source>
        <dbReference type="Proteomes" id="UP001303473"/>
    </source>
</evidence>
<accession>A0AAN6MYX2</accession>
<evidence type="ECO:0000313" key="1">
    <source>
        <dbReference type="EMBL" id="KAK3935501.1"/>
    </source>
</evidence>
<dbReference type="Proteomes" id="UP001303473">
    <property type="component" value="Unassembled WGS sequence"/>
</dbReference>